<gene>
    <name evidence="1" type="ORF">HPBE_LOCUS20454</name>
</gene>
<evidence type="ECO:0000313" key="2">
    <source>
        <dbReference type="Proteomes" id="UP000050761"/>
    </source>
</evidence>
<reference evidence="1 2" key="1">
    <citation type="submission" date="2018-11" db="EMBL/GenBank/DDBJ databases">
        <authorList>
            <consortium name="Pathogen Informatics"/>
        </authorList>
    </citation>
    <scope>NUCLEOTIDE SEQUENCE [LARGE SCALE GENOMIC DNA]</scope>
</reference>
<dbReference type="InterPro" id="IPR029063">
    <property type="entry name" value="SAM-dependent_MTases_sf"/>
</dbReference>
<dbReference type="EMBL" id="UZAH01032166">
    <property type="protein sequence ID" value="VDP20054.1"/>
    <property type="molecule type" value="Genomic_DNA"/>
</dbReference>
<dbReference type="Proteomes" id="UP000050761">
    <property type="component" value="Unassembled WGS sequence"/>
</dbReference>
<protein>
    <submittedName>
        <fullName evidence="3">Protein-L-isoaspartate O-methyltransferase</fullName>
    </submittedName>
</protein>
<sequence>MGVAASRDNDDLTDNLVKHGQIITKEVERVFRLVSVDRIRKRFRLVDRGRFFPNDYIDEAYQKLDLKPGHAFLNVGSGTGWLSTAAGFLIGESWEFWKSLTLFTYDNMLTFTTRSHLPPVSARFAFSEPHFLAAGILIASSCASMCHCLTLPIKAASVEVSVRFSC</sequence>
<dbReference type="AlphaFoldDB" id="A0A183GDV4"/>
<dbReference type="WBParaSite" id="HPBE_0002045501-mRNA-1">
    <property type="protein sequence ID" value="HPBE_0002045501-mRNA-1"/>
    <property type="gene ID" value="HPBE_0002045501"/>
</dbReference>
<accession>A0A183GDV4</accession>
<dbReference type="OrthoDB" id="10257972at2759"/>
<organism evidence="2 3">
    <name type="scientific">Heligmosomoides polygyrus</name>
    <name type="common">Parasitic roundworm</name>
    <dbReference type="NCBI Taxonomy" id="6339"/>
    <lineage>
        <taxon>Eukaryota</taxon>
        <taxon>Metazoa</taxon>
        <taxon>Ecdysozoa</taxon>
        <taxon>Nematoda</taxon>
        <taxon>Chromadorea</taxon>
        <taxon>Rhabditida</taxon>
        <taxon>Rhabditina</taxon>
        <taxon>Rhabditomorpha</taxon>
        <taxon>Strongyloidea</taxon>
        <taxon>Heligmosomidae</taxon>
        <taxon>Heligmosomoides</taxon>
    </lineage>
</organism>
<evidence type="ECO:0000313" key="1">
    <source>
        <dbReference type="EMBL" id="VDP20054.1"/>
    </source>
</evidence>
<name>A0A183GDV4_HELPZ</name>
<dbReference type="Gene3D" id="3.40.50.150">
    <property type="entry name" value="Vaccinia Virus protein VP39"/>
    <property type="match status" value="1"/>
</dbReference>
<accession>A0A3P8CKN7</accession>
<keyword evidence="2" id="KW-1185">Reference proteome</keyword>
<evidence type="ECO:0000313" key="3">
    <source>
        <dbReference type="WBParaSite" id="HPBE_0002045501-mRNA-1"/>
    </source>
</evidence>
<proteinExistence type="predicted"/>
<dbReference type="SUPFAM" id="SSF53335">
    <property type="entry name" value="S-adenosyl-L-methionine-dependent methyltransferases"/>
    <property type="match status" value="1"/>
</dbReference>
<reference evidence="3" key="2">
    <citation type="submission" date="2019-09" db="UniProtKB">
        <authorList>
            <consortium name="WormBaseParasite"/>
        </authorList>
    </citation>
    <scope>IDENTIFICATION</scope>
</reference>